<feature type="region of interest" description="Disordered" evidence="1">
    <location>
        <begin position="100"/>
        <end position="136"/>
    </location>
</feature>
<organism evidence="2 3">
    <name type="scientific">Seminavis robusta</name>
    <dbReference type="NCBI Taxonomy" id="568900"/>
    <lineage>
        <taxon>Eukaryota</taxon>
        <taxon>Sar</taxon>
        <taxon>Stramenopiles</taxon>
        <taxon>Ochrophyta</taxon>
        <taxon>Bacillariophyta</taxon>
        <taxon>Bacillariophyceae</taxon>
        <taxon>Bacillariophycidae</taxon>
        <taxon>Naviculales</taxon>
        <taxon>Naviculaceae</taxon>
        <taxon>Seminavis</taxon>
    </lineage>
</organism>
<reference evidence="2" key="1">
    <citation type="submission" date="2020-06" db="EMBL/GenBank/DDBJ databases">
        <authorList>
            <consortium name="Plant Systems Biology data submission"/>
        </authorList>
    </citation>
    <scope>NUCLEOTIDE SEQUENCE</scope>
    <source>
        <strain evidence="2">D6</strain>
    </source>
</reference>
<comment type="caution">
    <text evidence="2">The sequence shown here is derived from an EMBL/GenBank/DDBJ whole genome shotgun (WGS) entry which is preliminary data.</text>
</comment>
<keyword evidence="3" id="KW-1185">Reference proteome</keyword>
<dbReference type="Proteomes" id="UP001153069">
    <property type="component" value="Unassembled WGS sequence"/>
</dbReference>
<dbReference type="EMBL" id="CAICTM010000741">
    <property type="protein sequence ID" value="CAB9515846.1"/>
    <property type="molecule type" value="Genomic_DNA"/>
</dbReference>
<dbReference type="AlphaFoldDB" id="A0A9N8HJ59"/>
<accession>A0A9N8HJ59</accession>
<sequence length="136" mass="14903">MPSTHSALSSSALVLLRNLSVYPKSSLNAHAPASQTGAAELKKKAKLSTNSDLAKLLSVDNQWDPRHTPLVKSLDELAIMNETLRHVQELDALVNAVNSKRNDGYAPHNHSRKSRSAAPRHPRDKKTKQKIRSVAA</sequence>
<protein>
    <submittedName>
        <fullName evidence="2">Uncharacterized protein</fullName>
    </submittedName>
</protein>
<gene>
    <name evidence="2" type="ORF">SEMRO_742_G195900.1</name>
</gene>
<evidence type="ECO:0000313" key="2">
    <source>
        <dbReference type="EMBL" id="CAB9515846.1"/>
    </source>
</evidence>
<proteinExistence type="predicted"/>
<evidence type="ECO:0000256" key="1">
    <source>
        <dbReference type="SAM" id="MobiDB-lite"/>
    </source>
</evidence>
<feature type="compositionally biased region" description="Basic residues" evidence="1">
    <location>
        <begin position="109"/>
        <end position="136"/>
    </location>
</feature>
<name>A0A9N8HJ59_9STRA</name>
<evidence type="ECO:0000313" key="3">
    <source>
        <dbReference type="Proteomes" id="UP001153069"/>
    </source>
</evidence>